<dbReference type="InterPro" id="IPR050109">
    <property type="entry name" value="HTH-type_TetR-like_transc_reg"/>
</dbReference>
<dbReference type="InterPro" id="IPR009057">
    <property type="entry name" value="Homeodomain-like_sf"/>
</dbReference>
<dbReference type="PRINTS" id="PR00455">
    <property type="entry name" value="HTHTETR"/>
</dbReference>
<organism evidence="4 5">
    <name type="scientific">Streptomyces parvus</name>
    <dbReference type="NCBI Taxonomy" id="66428"/>
    <lineage>
        <taxon>Bacteria</taxon>
        <taxon>Bacillati</taxon>
        <taxon>Actinomycetota</taxon>
        <taxon>Actinomycetes</taxon>
        <taxon>Kitasatosporales</taxon>
        <taxon>Streptomycetaceae</taxon>
        <taxon>Streptomyces</taxon>
    </lineage>
</organism>
<feature type="domain" description="HTH tetR-type" evidence="3">
    <location>
        <begin position="11"/>
        <end position="71"/>
    </location>
</feature>
<keyword evidence="1 2" id="KW-0238">DNA-binding</keyword>
<dbReference type="PANTHER" id="PTHR30055">
    <property type="entry name" value="HTH-TYPE TRANSCRIPTIONAL REGULATOR RUTR"/>
    <property type="match status" value="1"/>
</dbReference>
<dbReference type="PROSITE" id="PS50977">
    <property type="entry name" value="HTH_TETR_2"/>
    <property type="match status" value="1"/>
</dbReference>
<protein>
    <submittedName>
        <fullName evidence="4">TetR family transcriptional regulator</fullName>
    </submittedName>
</protein>
<dbReference type="InterPro" id="IPR001647">
    <property type="entry name" value="HTH_TetR"/>
</dbReference>
<dbReference type="PANTHER" id="PTHR30055:SF226">
    <property type="entry name" value="HTH-TYPE TRANSCRIPTIONAL REGULATOR PKSA"/>
    <property type="match status" value="1"/>
</dbReference>
<evidence type="ECO:0000259" key="3">
    <source>
        <dbReference type="PROSITE" id="PS50977"/>
    </source>
</evidence>
<evidence type="ECO:0000313" key="5">
    <source>
        <dbReference type="Proteomes" id="UP000469670"/>
    </source>
</evidence>
<accession>A0A7K3RNH3</accession>
<dbReference type="EMBL" id="JAAGMP010000011">
    <property type="protein sequence ID" value="NEC16749.1"/>
    <property type="molecule type" value="Genomic_DNA"/>
</dbReference>
<evidence type="ECO:0000313" key="4">
    <source>
        <dbReference type="EMBL" id="NEC16749.1"/>
    </source>
</evidence>
<proteinExistence type="predicted"/>
<dbReference type="SUPFAM" id="SSF46689">
    <property type="entry name" value="Homeodomain-like"/>
    <property type="match status" value="1"/>
</dbReference>
<comment type="caution">
    <text evidence="4">The sequence shown here is derived from an EMBL/GenBank/DDBJ whole genome shotgun (WGS) entry which is preliminary data.</text>
</comment>
<feature type="DNA-binding region" description="H-T-H motif" evidence="2">
    <location>
        <begin position="34"/>
        <end position="53"/>
    </location>
</feature>
<dbReference type="Gene3D" id="1.10.357.10">
    <property type="entry name" value="Tetracycline Repressor, domain 2"/>
    <property type="match status" value="1"/>
</dbReference>
<dbReference type="Proteomes" id="UP000469670">
    <property type="component" value="Unassembled WGS sequence"/>
</dbReference>
<dbReference type="GO" id="GO:0000976">
    <property type="term" value="F:transcription cis-regulatory region binding"/>
    <property type="evidence" value="ECO:0007669"/>
    <property type="project" value="TreeGrafter"/>
</dbReference>
<gene>
    <name evidence="4" type="ORF">G3I50_00430</name>
</gene>
<dbReference type="GO" id="GO:0003700">
    <property type="term" value="F:DNA-binding transcription factor activity"/>
    <property type="evidence" value="ECO:0007669"/>
    <property type="project" value="TreeGrafter"/>
</dbReference>
<dbReference type="AlphaFoldDB" id="A0A7K3RNH3"/>
<reference evidence="4 5" key="1">
    <citation type="submission" date="2020-01" db="EMBL/GenBank/DDBJ databases">
        <title>Insect and environment-associated Actinomycetes.</title>
        <authorList>
            <person name="Currrie C."/>
            <person name="Chevrette M."/>
            <person name="Carlson C."/>
            <person name="Stubbendieck R."/>
            <person name="Wendt-Pienkowski E."/>
        </authorList>
    </citation>
    <scope>NUCLEOTIDE SEQUENCE [LARGE SCALE GENOMIC DNA]</scope>
    <source>
        <strain evidence="4 5">SID7590</strain>
    </source>
</reference>
<dbReference type="SUPFAM" id="SSF48498">
    <property type="entry name" value="Tetracyclin repressor-like, C-terminal domain"/>
    <property type="match status" value="1"/>
</dbReference>
<evidence type="ECO:0000256" key="2">
    <source>
        <dbReference type="PROSITE-ProRule" id="PRU00335"/>
    </source>
</evidence>
<dbReference type="InterPro" id="IPR036271">
    <property type="entry name" value="Tet_transcr_reg_TetR-rel_C_sf"/>
</dbReference>
<name>A0A7K3RNH3_9ACTN</name>
<evidence type="ECO:0000256" key="1">
    <source>
        <dbReference type="ARBA" id="ARBA00023125"/>
    </source>
</evidence>
<sequence>MAKRGPYEKGEAKRTEILHAALEIFAAEGYRGTSLRKVAAKCSLSLPGLMHYFSSKEDLLTQVLRMRDETARARQNERTDPESYREIIREGARTPGLVELFVSMAAAAGDPEHPAHAHFAERYPVLRERVARYVQQRMDEGRITTLIPAERLAVLLLAVADGIQLQWLIDRSTDMEQPIDDIMRLLALDREGEGGMGDAEDRAEG</sequence>
<dbReference type="Pfam" id="PF00440">
    <property type="entry name" value="TetR_N"/>
    <property type="match status" value="1"/>
</dbReference>
<dbReference type="RefSeq" id="WP_164198950.1">
    <property type="nucleotide sequence ID" value="NZ_JAAGMP010000011.1"/>
</dbReference>